<keyword evidence="3 10" id="KW-0328">Glycosyltransferase</keyword>
<evidence type="ECO:0000256" key="10">
    <source>
        <dbReference type="RuleBase" id="RU363063"/>
    </source>
</evidence>
<evidence type="ECO:0000256" key="6">
    <source>
        <dbReference type="ARBA" id="ARBA00022968"/>
    </source>
</evidence>
<dbReference type="EnsemblMetazoa" id="CLYHEMT017162.1">
    <property type="protein sequence ID" value="CLYHEMP017162.1"/>
    <property type="gene ID" value="CLYHEMG017162"/>
</dbReference>
<evidence type="ECO:0000256" key="5">
    <source>
        <dbReference type="ARBA" id="ARBA00022692"/>
    </source>
</evidence>
<keyword evidence="7 10" id="KW-1133">Transmembrane helix</keyword>
<keyword evidence="5 10" id="KW-0812">Transmembrane</keyword>
<organism evidence="11 12">
    <name type="scientific">Clytia hemisphaerica</name>
    <dbReference type="NCBI Taxonomy" id="252671"/>
    <lineage>
        <taxon>Eukaryota</taxon>
        <taxon>Metazoa</taxon>
        <taxon>Cnidaria</taxon>
        <taxon>Hydrozoa</taxon>
        <taxon>Hydroidolina</taxon>
        <taxon>Leptothecata</taxon>
        <taxon>Obeliida</taxon>
        <taxon>Clytiidae</taxon>
        <taxon>Clytia</taxon>
    </lineage>
</organism>
<keyword evidence="6 10" id="KW-0735">Signal-anchor</keyword>
<sequence>MAWNQKGEISRRKMNKYTAIFAFVGGFVLVFAIWNIQYVYNSSSTKELTTLTEERMQKIQNEQILRIKDLLFPDKGNTTSIPTTKSTAQTPTSESVIVKQLNEIRNNMKDFDDKIKKLADWESYRVQREKLKTLVHVQNSKESENKKYSMFRPHVLVDKVTLDCKEHYKVIVLVTSFAKHFDRRQWIRKAWGNQTFWNETHEHWQVIFNIGAVQRDMKDTYDKLMEESQKYGDMLILDIQEDFHKLSQKVMT</sequence>
<dbReference type="AlphaFoldDB" id="A0A7M5X3Y4"/>
<keyword evidence="8 10" id="KW-0333">Golgi apparatus</keyword>
<evidence type="ECO:0000256" key="9">
    <source>
        <dbReference type="ARBA" id="ARBA00023136"/>
    </source>
</evidence>
<protein>
    <recommendedName>
        <fullName evidence="10">Hexosyltransferase</fullName>
        <ecNumber evidence="10">2.4.1.-</ecNumber>
    </recommendedName>
</protein>
<evidence type="ECO:0000256" key="8">
    <source>
        <dbReference type="ARBA" id="ARBA00023034"/>
    </source>
</evidence>
<dbReference type="GO" id="GO:0006493">
    <property type="term" value="P:protein O-linked glycosylation"/>
    <property type="evidence" value="ECO:0007669"/>
    <property type="project" value="TreeGrafter"/>
</dbReference>
<evidence type="ECO:0000256" key="1">
    <source>
        <dbReference type="ARBA" id="ARBA00004323"/>
    </source>
</evidence>
<name>A0A7M5X3Y4_9CNID</name>
<comment type="similarity">
    <text evidence="2 10">Belongs to the glycosyltransferase 31 family.</text>
</comment>
<dbReference type="Proteomes" id="UP000594262">
    <property type="component" value="Unplaced"/>
</dbReference>
<dbReference type="GO" id="GO:0016758">
    <property type="term" value="F:hexosyltransferase activity"/>
    <property type="evidence" value="ECO:0007669"/>
    <property type="project" value="InterPro"/>
</dbReference>
<evidence type="ECO:0000313" key="11">
    <source>
        <dbReference type="EnsemblMetazoa" id="CLYHEMP017162.1"/>
    </source>
</evidence>
<accession>A0A7M5X3Y4</accession>
<proteinExistence type="inferred from homology"/>
<keyword evidence="9 10" id="KW-0472">Membrane</keyword>
<evidence type="ECO:0000256" key="4">
    <source>
        <dbReference type="ARBA" id="ARBA00022679"/>
    </source>
</evidence>
<dbReference type="PANTHER" id="PTHR11214">
    <property type="entry name" value="BETA-1,3-N-ACETYLGLUCOSAMINYLTRANSFERASE"/>
    <property type="match status" value="1"/>
</dbReference>
<keyword evidence="12" id="KW-1185">Reference proteome</keyword>
<dbReference type="InterPro" id="IPR002659">
    <property type="entry name" value="Glyco_trans_31"/>
</dbReference>
<dbReference type="EC" id="2.4.1.-" evidence="10"/>
<evidence type="ECO:0000256" key="7">
    <source>
        <dbReference type="ARBA" id="ARBA00022989"/>
    </source>
</evidence>
<dbReference type="PANTHER" id="PTHR11214:SF3">
    <property type="entry name" value="BETA-1,3-GALACTOSYLTRANSFERASE 6"/>
    <property type="match status" value="1"/>
</dbReference>
<dbReference type="OrthoDB" id="6022067at2759"/>
<dbReference type="Pfam" id="PF01762">
    <property type="entry name" value="Galactosyl_T"/>
    <property type="match status" value="1"/>
</dbReference>
<evidence type="ECO:0000313" key="12">
    <source>
        <dbReference type="Proteomes" id="UP000594262"/>
    </source>
</evidence>
<keyword evidence="4" id="KW-0808">Transferase</keyword>
<reference evidence="11" key="1">
    <citation type="submission" date="2021-01" db="UniProtKB">
        <authorList>
            <consortium name="EnsemblMetazoa"/>
        </authorList>
    </citation>
    <scope>IDENTIFICATION</scope>
</reference>
<feature type="transmembrane region" description="Helical" evidence="10">
    <location>
        <begin position="20"/>
        <end position="40"/>
    </location>
</feature>
<evidence type="ECO:0000256" key="3">
    <source>
        <dbReference type="ARBA" id="ARBA00022676"/>
    </source>
</evidence>
<evidence type="ECO:0000256" key="2">
    <source>
        <dbReference type="ARBA" id="ARBA00008661"/>
    </source>
</evidence>
<comment type="subcellular location">
    <subcellularLocation>
        <location evidence="1 10">Golgi apparatus membrane</location>
        <topology evidence="1 10">Single-pass type II membrane protein</topology>
    </subcellularLocation>
</comment>
<dbReference type="GO" id="GO:0000139">
    <property type="term" value="C:Golgi membrane"/>
    <property type="evidence" value="ECO:0007669"/>
    <property type="project" value="UniProtKB-SubCell"/>
</dbReference>